<evidence type="ECO:0000256" key="20">
    <source>
        <dbReference type="SAM" id="MobiDB-lite"/>
    </source>
</evidence>
<keyword evidence="9" id="KW-0479">Metal-binding</keyword>
<comment type="caution">
    <text evidence="24">The sequence shown here is derived from an EMBL/GenBank/DDBJ whole genome shotgun (WGS) entry which is preliminary data.</text>
</comment>
<keyword evidence="17 21" id="KW-0472">Membrane</keyword>
<evidence type="ECO:0000256" key="21">
    <source>
        <dbReference type="SAM" id="Phobius"/>
    </source>
</evidence>
<dbReference type="GO" id="GO:0046872">
    <property type="term" value="F:metal ion binding"/>
    <property type="evidence" value="ECO:0007669"/>
    <property type="project" value="UniProtKB-KW"/>
</dbReference>
<evidence type="ECO:0000259" key="23">
    <source>
        <dbReference type="Pfam" id="PF03807"/>
    </source>
</evidence>
<dbReference type="GO" id="GO:0015677">
    <property type="term" value="P:copper ion import"/>
    <property type="evidence" value="ECO:0007669"/>
    <property type="project" value="TreeGrafter"/>
</dbReference>
<dbReference type="GO" id="GO:0006826">
    <property type="term" value="P:iron ion transport"/>
    <property type="evidence" value="ECO:0007669"/>
    <property type="project" value="UniProtKB-KW"/>
</dbReference>
<dbReference type="InterPro" id="IPR051267">
    <property type="entry name" value="STEAP_metalloreductase"/>
</dbReference>
<name>A0A9D3T3A8_MEGAT</name>
<evidence type="ECO:0000256" key="14">
    <source>
        <dbReference type="ARBA" id="ARBA00023004"/>
    </source>
</evidence>
<dbReference type="GO" id="GO:0052851">
    <property type="term" value="F:ferric-chelate reductase (NADPH) activity"/>
    <property type="evidence" value="ECO:0007669"/>
    <property type="project" value="TreeGrafter"/>
</dbReference>
<dbReference type="GO" id="GO:0005886">
    <property type="term" value="C:plasma membrane"/>
    <property type="evidence" value="ECO:0007669"/>
    <property type="project" value="TreeGrafter"/>
</dbReference>
<evidence type="ECO:0000259" key="22">
    <source>
        <dbReference type="Pfam" id="PF01794"/>
    </source>
</evidence>
<evidence type="ECO:0000256" key="5">
    <source>
        <dbReference type="ARBA" id="ARBA00022448"/>
    </source>
</evidence>
<dbReference type="Pfam" id="PF03807">
    <property type="entry name" value="F420_oxidored"/>
    <property type="match status" value="1"/>
</dbReference>
<evidence type="ECO:0000256" key="6">
    <source>
        <dbReference type="ARBA" id="ARBA00022496"/>
    </source>
</evidence>
<feature type="transmembrane region" description="Helical" evidence="21">
    <location>
        <begin position="302"/>
        <end position="323"/>
    </location>
</feature>
<evidence type="ECO:0000256" key="2">
    <source>
        <dbReference type="ARBA" id="ARBA00001974"/>
    </source>
</evidence>
<evidence type="ECO:0000256" key="15">
    <source>
        <dbReference type="ARBA" id="ARBA00023008"/>
    </source>
</evidence>
<keyword evidence="13" id="KW-0560">Oxidoreductase</keyword>
<dbReference type="PANTHER" id="PTHR14239:SF8">
    <property type="entry name" value="METALLOREDUCTASE STEAP3"/>
    <property type="match status" value="1"/>
</dbReference>
<dbReference type="GO" id="GO:0010008">
    <property type="term" value="C:endosome membrane"/>
    <property type="evidence" value="ECO:0007669"/>
    <property type="project" value="UniProtKB-SubCell"/>
</dbReference>
<keyword evidence="6" id="KW-0410">Iron transport</keyword>
<evidence type="ECO:0000256" key="9">
    <source>
        <dbReference type="ARBA" id="ARBA00022723"/>
    </source>
</evidence>
<keyword evidence="14" id="KW-0408">Iron</keyword>
<evidence type="ECO:0000256" key="19">
    <source>
        <dbReference type="ARBA" id="ARBA00049387"/>
    </source>
</evidence>
<dbReference type="InterPro" id="IPR036291">
    <property type="entry name" value="NAD(P)-bd_dom_sf"/>
</dbReference>
<accession>A0A9D3T3A8</accession>
<keyword evidence="16" id="KW-0406">Ion transport</keyword>
<feature type="region of interest" description="Disordered" evidence="20">
    <location>
        <begin position="468"/>
        <end position="496"/>
    </location>
</feature>
<proteinExistence type="inferred from homology"/>
<comment type="catalytic activity">
    <reaction evidence="18">
        <text>2 Cu(+) + NADP(+) + H(+) = 2 Cu(2+) + NADPH</text>
        <dbReference type="Rhea" id="RHEA:71771"/>
        <dbReference type="ChEBI" id="CHEBI:15378"/>
        <dbReference type="ChEBI" id="CHEBI:29036"/>
        <dbReference type="ChEBI" id="CHEBI:49552"/>
        <dbReference type="ChEBI" id="CHEBI:57783"/>
        <dbReference type="ChEBI" id="CHEBI:58349"/>
    </reaction>
    <physiologicalReaction direction="right-to-left" evidence="18">
        <dbReference type="Rhea" id="RHEA:71773"/>
    </physiologicalReaction>
</comment>
<dbReference type="FunFam" id="3.40.50.720:FF:000051">
    <property type="entry name" value="STEAP2 metalloreductase"/>
    <property type="match status" value="1"/>
</dbReference>
<gene>
    <name evidence="24" type="ORF">MATL_G00154610</name>
</gene>
<keyword evidence="5" id="KW-0813">Transport</keyword>
<feature type="region of interest" description="Disordered" evidence="20">
    <location>
        <begin position="1"/>
        <end position="25"/>
    </location>
</feature>
<feature type="transmembrane region" description="Helical" evidence="21">
    <location>
        <begin position="356"/>
        <end position="383"/>
    </location>
</feature>
<evidence type="ECO:0000256" key="17">
    <source>
        <dbReference type="ARBA" id="ARBA00023136"/>
    </source>
</evidence>
<sequence length="496" mass="54368">MPKGEMKKPLLLCSGDPESPLPDPGVPAVGILGTGDFSRSLAARLVASGHRVVVGSRNPRRGGRGLFPAAVEVTSQQEAAAHADVLFVALFPEHYSTLAGLRGALAGKVLVDVSNAAELGRGRPSNAEQLADLFPESDVVKAFNVISAWALLAGPRDGSRQVLICSNSGRAKNVIMELSRSMGFVPMDAGRLSSARDVEDAPLRLFPSWRGPVLCALGLFLFFYTYNFVRGVLLPYLVKGQNLFYRLPVETVNSALPAVALEMLALVYLPGLLAALLQLRRGTKYQRFPDWLDRWLCQRKQLGLVSFFCAALHAVYSLCLPMRRSARYRLLNAAYKQVQDKVENSWVEEEVWRMELYLSFGILALGVMALLAITSLPSVGNALTWREFTFIQSRLGYVALTIATLHVLTFGWNRAFDRAQYALYLPPSFVLELPLPCTVLLGRLGLTLPCAARRLARIRRGWESGRHLRFQPPSEAGNGDAPEDVSDGGGNPAMFV</sequence>
<evidence type="ECO:0000256" key="11">
    <source>
        <dbReference type="ARBA" id="ARBA00022827"/>
    </source>
</evidence>
<protein>
    <recommendedName>
        <fullName evidence="26">STEAP3 metalloreductase</fullName>
    </recommendedName>
</protein>
<feature type="transmembrane region" description="Helical" evidence="21">
    <location>
        <begin position="213"/>
        <end position="238"/>
    </location>
</feature>
<evidence type="ECO:0000256" key="3">
    <source>
        <dbReference type="ARBA" id="ARBA00004337"/>
    </source>
</evidence>
<evidence type="ECO:0000256" key="10">
    <source>
        <dbReference type="ARBA" id="ARBA00022753"/>
    </source>
</evidence>
<dbReference type="InterPro" id="IPR013130">
    <property type="entry name" value="Fe3_Rdtase_TM_dom"/>
</dbReference>
<dbReference type="Proteomes" id="UP001046870">
    <property type="component" value="Chromosome 12"/>
</dbReference>
<reference evidence="24" key="1">
    <citation type="submission" date="2021-01" db="EMBL/GenBank/DDBJ databases">
        <authorList>
            <person name="Zahm M."/>
            <person name="Roques C."/>
            <person name="Cabau C."/>
            <person name="Klopp C."/>
            <person name="Donnadieu C."/>
            <person name="Jouanno E."/>
            <person name="Lampietro C."/>
            <person name="Louis A."/>
            <person name="Herpin A."/>
            <person name="Echchiki A."/>
            <person name="Berthelot C."/>
            <person name="Parey E."/>
            <person name="Roest-Crollius H."/>
            <person name="Braasch I."/>
            <person name="Postlethwait J."/>
            <person name="Bobe J."/>
            <person name="Montfort J."/>
            <person name="Bouchez O."/>
            <person name="Begum T."/>
            <person name="Mejri S."/>
            <person name="Adams A."/>
            <person name="Chen W.-J."/>
            <person name="Guiguen Y."/>
        </authorList>
    </citation>
    <scope>NUCLEOTIDE SEQUENCE</scope>
    <source>
        <strain evidence="24">YG-15Mar2019-1</strain>
        <tissue evidence="24">Brain</tissue>
    </source>
</reference>
<evidence type="ECO:0000256" key="12">
    <source>
        <dbReference type="ARBA" id="ARBA00022989"/>
    </source>
</evidence>
<evidence type="ECO:0000256" key="4">
    <source>
        <dbReference type="ARBA" id="ARBA00007729"/>
    </source>
</evidence>
<dbReference type="EMBL" id="JAFDVH010000012">
    <property type="protein sequence ID" value="KAG7467523.1"/>
    <property type="molecule type" value="Genomic_DNA"/>
</dbReference>
<comment type="catalytic activity">
    <reaction evidence="19">
        <text>2 Fe(2+) + NADP(+) + H(+) = 2 Fe(3+) + NADPH</text>
        <dbReference type="Rhea" id="RHEA:71767"/>
        <dbReference type="ChEBI" id="CHEBI:15378"/>
        <dbReference type="ChEBI" id="CHEBI:29033"/>
        <dbReference type="ChEBI" id="CHEBI:29034"/>
        <dbReference type="ChEBI" id="CHEBI:57783"/>
        <dbReference type="ChEBI" id="CHEBI:58349"/>
    </reaction>
    <physiologicalReaction direction="right-to-left" evidence="19">
        <dbReference type="Rhea" id="RHEA:71769"/>
    </physiologicalReaction>
</comment>
<keyword evidence="11" id="KW-0274">FAD</keyword>
<keyword evidence="25" id="KW-1185">Reference proteome</keyword>
<evidence type="ECO:0000256" key="16">
    <source>
        <dbReference type="ARBA" id="ARBA00023065"/>
    </source>
</evidence>
<dbReference type="SUPFAM" id="SSF51735">
    <property type="entry name" value="NAD(P)-binding Rossmann-fold domains"/>
    <property type="match status" value="1"/>
</dbReference>
<evidence type="ECO:0000256" key="18">
    <source>
        <dbReference type="ARBA" id="ARBA00048958"/>
    </source>
</evidence>
<comment type="cofactor">
    <cofactor evidence="2">
        <name>FAD</name>
        <dbReference type="ChEBI" id="CHEBI:57692"/>
    </cofactor>
</comment>
<feature type="transmembrane region" description="Helical" evidence="21">
    <location>
        <begin position="258"/>
        <end position="277"/>
    </location>
</feature>
<comment type="cofactor">
    <cofactor evidence="1">
        <name>heme b</name>
        <dbReference type="ChEBI" id="CHEBI:60344"/>
    </cofactor>
</comment>
<dbReference type="Gene3D" id="3.40.50.720">
    <property type="entry name" value="NAD(P)-binding Rossmann-like Domain"/>
    <property type="match status" value="1"/>
</dbReference>
<comment type="similarity">
    <text evidence="4">Belongs to the STEAP family.</text>
</comment>
<evidence type="ECO:0000256" key="13">
    <source>
        <dbReference type="ARBA" id="ARBA00023002"/>
    </source>
</evidence>
<evidence type="ECO:0000313" key="24">
    <source>
        <dbReference type="EMBL" id="KAG7467523.1"/>
    </source>
</evidence>
<keyword evidence="15" id="KW-0186">Copper</keyword>
<feature type="domain" description="Pyrroline-5-carboxylate reductase catalytic N-terminal" evidence="23">
    <location>
        <begin position="29"/>
        <end position="115"/>
    </location>
</feature>
<evidence type="ECO:0000256" key="7">
    <source>
        <dbReference type="ARBA" id="ARBA00022630"/>
    </source>
</evidence>
<evidence type="ECO:0008006" key="26">
    <source>
        <dbReference type="Google" id="ProtNLM"/>
    </source>
</evidence>
<feature type="compositionally biased region" description="Gly residues" evidence="20">
    <location>
        <begin position="487"/>
        <end position="496"/>
    </location>
</feature>
<keyword evidence="12 21" id="KW-1133">Transmembrane helix</keyword>
<dbReference type="Pfam" id="PF01794">
    <property type="entry name" value="Ferric_reduct"/>
    <property type="match status" value="1"/>
</dbReference>
<keyword evidence="7" id="KW-0285">Flavoprotein</keyword>
<keyword evidence="10" id="KW-0967">Endosome</keyword>
<dbReference type="GO" id="GO:0008823">
    <property type="term" value="F:cupric reductase (NADH) activity"/>
    <property type="evidence" value="ECO:0007669"/>
    <property type="project" value="TreeGrafter"/>
</dbReference>
<keyword evidence="8 21" id="KW-0812">Transmembrane</keyword>
<dbReference type="OrthoDB" id="550646at2759"/>
<organism evidence="24 25">
    <name type="scientific">Megalops atlanticus</name>
    <name type="common">Tarpon</name>
    <name type="synonym">Clupea gigantea</name>
    <dbReference type="NCBI Taxonomy" id="7932"/>
    <lineage>
        <taxon>Eukaryota</taxon>
        <taxon>Metazoa</taxon>
        <taxon>Chordata</taxon>
        <taxon>Craniata</taxon>
        <taxon>Vertebrata</taxon>
        <taxon>Euteleostomi</taxon>
        <taxon>Actinopterygii</taxon>
        <taxon>Neopterygii</taxon>
        <taxon>Teleostei</taxon>
        <taxon>Elopiformes</taxon>
        <taxon>Megalopidae</taxon>
        <taxon>Megalops</taxon>
    </lineage>
</organism>
<feature type="domain" description="Ferric oxidoreductase" evidence="22">
    <location>
        <begin position="259"/>
        <end position="400"/>
    </location>
</feature>
<evidence type="ECO:0000256" key="8">
    <source>
        <dbReference type="ARBA" id="ARBA00022692"/>
    </source>
</evidence>
<dbReference type="PANTHER" id="PTHR14239">
    <property type="entry name" value="DUDULIN-RELATED"/>
    <property type="match status" value="1"/>
</dbReference>
<feature type="transmembrane region" description="Helical" evidence="21">
    <location>
        <begin position="395"/>
        <end position="413"/>
    </location>
</feature>
<evidence type="ECO:0000313" key="25">
    <source>
        <dbReference type="Proteomes" id="UP001046870"/>
    </source>
</evidence>
<evidence type="ECO:0000256" key="1">
    <source>
        <dbReference type="ARBA" id="ARBA00001970"/>
    </source>
</evidence>
<dbReference type="AlphaFoldDB" id="A0A9D3T3A8"/>
<dbReference type="InterPro" id="IPR028939">
    <property type="entry name" value="P5C_Rdtase_cat_N"/>
</dbReference>
<comment type="subcellular location">
    <subcellularLocation>
        <location evidence="3">Endosome membrane</location>
        <topology evidence="3">Multi-pass membrane protein</topology>
    </subcellularLocation>
</comment>